<name>A0ABV6B2N9_9DEIO</name>
<feature type="compositionally biased region" description="Low complexity" evidence="1">
    <location>
        <begin position="310"/>
        <end position="323"/>
    </location>
</feature>
<gene>
    <name evidence="3" type="ORF">ACFFLM_18870</name>
</gene>
<dbReference type="Proteomes" id="UP001589733">
    <property type="component" value="Unassembled WGS sequence"/>
</dbReference>
<evidence type="ECO:0008006" key="5">
    <source>
        <dbReference type="Google" id="ProtNLM"/>
    </source>
</evidence>
<dbReference type="InterPro" id="IPR011009">
    <property type="entry name" value="Kinase-like_dom_sf"/>
</dbReference>
<evidence type="ECO:0000313" key="3">
    <source>
        <dbReference type="EMBL" id="MFB9994023.1"/>
    </source>
</evidence>
<sequence>MKPIGPYVAARELPGRDVAGGMAAPATVRTLRATDRLTGMPVLVHVLPTALSAPQLPPHPALLPYSDEGTDGDDAYLVTELPLHAVLAADPLLAARGALAGLAALHSAGLVHGGVSASQLWSVDGHVALAGAGLPWSEELGSPDDDLRALAEALVALGGLPEPLRPLRDSPATLTAQTALARLQAGATSESSASSGRSDAGTVQTLPAEAVQVELALADAASPPPPALHDGTPITLREPIILREPAALGETAPDPAAPNGSESGTLDSATPDLATLGGRVALAVVDVAFTDLPDVPARSASPTAAEPTGADAARATPAAGHAAESAVQPTRQQGSDQAEANPVQPRSAEASSADHDGPAIIQLDLTEAPLAQTASVQASPDALDAGVTLTAVRPPVQSEPPRLPAVSPVSVFSTAPPGVAETPQERRKRQNDERRAQAMQDSRAAAERKAAARREREAAQPALVQIEFDDLPDLPDADSESPQTGVVGMRFPESVNVERVPASMRRPPLPAEPAEGATTQEVGRLPARRTQGEPIRIGWAEDNSWRVVRAPGKSAPARPSAPRWLLPLLAALLLVGGAVWAYFGLSASRTPAAAAEGGPCCTVRFTVQGAAGVTARLSVLDAPAAANLTPGQDVGVAPGPVKLPVRGTYRLRVAADGYAPGTLSVTTPTTQPVRIDLGP</sequence>
<feature type="transmembrane region" description="Helical" evidence="2">
    <location>
        <begin position="564"/>
        <end position="583"/>
    </location>
</feature>
<accession>A0ABV6B2N9</accession>
<feature type="region of interest" description="Disordered" evidence="1">
    <location>
        <begin position="249"/>
        <end position="271"/>
    </location>
</feature>
<evidence type="ECO:0000256" key="1">
    <source>
        <dbReference type="SAM" id="MobiDB-lite"/>
    </source>
</evidence>
<feature type="region of interest" description="Disordered" evidence="1">
    <location>
        <begin position="183"/>
        <end position="202"/>
    </location>
</feature>
<feature type="compositionally biased region" description="Polar residues" evidence="1">
    <location>
        <begin position="327"/>
        <end position="338"/>
    </location>
</feature>
<evidence type="ECO:0000256" key="2">
    <source>
        <dbReference type="SAM" id="Phobius"/>
    </source>
</evidence>
<reference evidence="3 4" key="1">
    <citation type="submission" date="2024-09" db="EMBL/GenBank/DDBJ databases">
        <authorList>
            <person name="Sun Q."/>
            <person name="Mori K."/>
        </authorList>
    </citation>
    <scope>NUCLEOTIDE SEQUENCE [LARGE SCALE GENOMIC DNA]</scope>
    <source>
        <strain evidence="3 4">JCM 13503</strain>
    </source>
</reference>
<evidence type="ECO:0000313" key="4">
    <source>
        <dbReference type="Proteomes" id="UP001589733"/>
    </source>
</evidence>
<keyword evidence="4" id="KW-1185">Reference proteome</keyword>
<feature type="compositionally biased region" description="Basic and acidic residues" evidence="1">
    <location>
        <begin position="444"/>
        <end position="458"/>
    </location>
</feature>
<keyword evidence="2" id="KW-1133">Transmembrane helix</keyword>
<keyword evidence="2" id="KW-0472">Membrane</keyword>
<feature type="region of interest" description="Disordered" evidence="1">
    <location>
        <begin position="294"/>
        <end position="354"/>
    </location>
</feature>
<proteinExistence type="predicted"/>
<protein>
    <recommendedName>
        <fullName evidence="5">PEGA domain-containing protein</fullName>
    </recommendedName>
</protein>
<feature type="region of interest" description="Disordered" evidence="1">
    <location>
        <begin position="393"/>
        <end position="458"/>
    </location>
</feature>
<keyword evidence="2" id="KW-0812">Transmembrane</keyword>
<dbReference type="RefSeq" id="WP_380013986.1">
    <property type="nucleotide sequence ID" value="NZ_JBHLYR010000059.1"/>
</dbReference>
<comment type="caution">
    <text evidence="3">The sequence shown here is derived from an EMBL/GenBank/DDBJ whole genome shotgun (WGS) entry which is preliminary data.</text>
</comment>
<feature type="compositionally biased region" description="Low complexity" evidence="1">
    <location>
        <begin position="183"/>
        <end position="201"/>
    </location>
</feature>
<dbReference type="EMBL" id="JBHLYR010000059">
    <property type="protein sequence ID" value="MFB9994023.1"/>
    <property type="molecule type" value="Genomic_DNA"/>
</dbReference>
<organism evidence="3 4">
    <name type="scientific">Deinococcus oregonensis</name>
    <dbReference type="NCBI Taxonomy" id="1805970"/>
    <lineage>
        <taxon>Bacteria</taxon>
        <taxon>Thermotogati</taxon>
        <taxon>Deinococcota</taxon>
        <taxon>Deinococci</taxon>
        <taxon>Deinococcales</taxon>
        <taxon>Deinococcaceae</taxon>
        <taxon>Deinococcus</taxon>
    </lineage>
</organism>
<dbReference type="SUPFAM" id="SSF56112">
    <property type="entry name" value="Protein kinase-like (PK-like)"/>
    <property type="match status" value="1"/>
</dbReference>